<accession>A0AA97FBD5</accession>
<keyword evidence="2" id="KW-1185">Reference proteome</keyword>
<evidence type="ECO:0000313" key="1">
    <source>
        <dbReference type="EMBL" id="WOF16280.1"/>
    </source>
</evidence>
<evidence type="ECO:0000313" key="2">
    <source>
        <dbReference type="Proteomes" id="UP001301797"/>
    </source>
</evidence>
<dbReference type="EMBL" id="CP043875">
    <property type="protein sequence ID" value="WOF16280.1"/>
    <property type="molecule type" value="Genomic_DNA"/>
</dbReference>
<gene>
    <name evidence="1" type="ORF">F1737_05915</name>
</gene>
<organism evidence="1 2">
    <name type="scientific">Methanochimaera problematica</name>
    <dbReference type="NCBI Taxonomy" id="2609417"/>
    <lineage>
        <taxon>Archaea</taxon>
        <taxon>Methanobacteriati</taxon>
        <taxon>Methanobacteriota</taxon>
        <taxon>Stenosarchaea group</taxon>
        <taxon>Methanomicrobia</taxon>
        <taxon>Methanomicrobiales</taxon>
        <taxon>Methanomicrobiaceae</taxon>
        <taxon>Methanochimaera</taxon>
    </lineage>
</organism>
<proteinExistence type="predicted"/>
<dbReference type="RefSeq" id="WP_317135693.1">
    <property type="nucleotide sequence ID" value="NZ_CP043875.1"/>
</dbReference>
<sequence length="156" mass="17267">MKRIYLLLTIAFVALLILTGSVSAKIIETKSGYVVRSGYDVENSADIFPSINSITRSLYSITDGEINYHNYYVSSGKTKITYDVDWGDSNNDLGLKIITPDTTLGYYHDSIDGRTDGKIYIQISNSMGLPTGTWDSFVMGYTVSGTEYYNFGVSSI</sequence>
<dbReference type="KEGG" id="mefw:F1737_05915"/>
<protein>
    <submittedName>
        <fullName evidence="1">Peptidase domain-containing protein</fullName>
    </submittedName>
</protein>
<dbReference type="GeneID" id="85229697"/>
<name>A0AA97FBD5_9EURY</name>
<reference evidence="1 2" key="1">
    <citation type="submission" date="2019-09" db="EMBL/GenBank/DDBJ databases">
        <title>The complete genome of Methanoplanus sp. FWC-SCC4.</title>
        <authorList>
            <person name="Chen S.-C."/>
            <person name="Zhou Y.-Z."/>
            <person name="Lai M.-C."/>
        </authorList>
    </citation>
    <scope>NUCLEOTIDE SEQUENCE [LARGE SCALE GENOMIC DNA]</scope>
    <source>
        <strain evidence="1 2">FWC-SCC4</strain>
    </source>
</reference>
<dbReference type="AlphaFoldDB" id="A0AA97FBD5"/>
<dbReference type="Proteomes" id="UP001301797">
    <property type="component" value="Chromosome"/>
</dbReference>